<gene>
    <name evidence="1" type="ORF">BDV98DRAFT_585565</name>
</gene>
<feature type="non-terminal residue" evidence="1">
    <location>
        <position position="101"/>
    </location>
</feature>
<evidence type="ECO:0000313" key="1">
    <source>
        <dbReference type="EMBL" id="TFK97632.1"/>
    </source>
</evidence>
<evidence type="ECO:0000313" key="2">
    <source>
        <dbReference type="Proteomes" id="UP000305067"/>
    </source>
</evidence>
<dbReference type="AlphaFoldDB" id="A0A5C3Q6L6"/>
<keyword evidence="2" id="KW-1185">Reference proteome</keyword>
<accession>A0A5C3Q6L6</accession>
<proteinExistence type="predicted"/>
<dbReference type="Proteomes" id="UP000305067">
    <property type="component" value="Unassembled WGS sequence"/>
</dbReference>
<name>A0A5C3Q6L6_9AGAR</name>
<organism evidence="1 2">
    <name type="scientific">Pterulicium gracile</name>
    <dbReference type="NCBI Taxonomy" id="1884261"/>
    <lineage>
        <taxon>Eukaryota</taxon>
        <taxon>Fungi</taxon>
        <taxon>Dikarya</taxon>
        <taxon>Basidiomycota</taxon>
        <taxon>Agaricomycotina</taxon>
        <taxon>Agaricomycetes</taxon>
        <taxon>Agaricomycetidae</taxon>
        <taxon>Agaricales</taxon>
        <taxon>Pleurotineae</taxon>
        <taxon>Pterulaceae</taxon>
        <taxon>Pterulicium</taxon>
    </lineage>
</organism>
<sequence length="101" mass="11238">MPYTQTNFATDYVNITDTINRFEVTFDYTCILGGEPQTLNGDERIKLFGVFGQNLDSFHHAISTIVIDLPQPAEGESQPTEITARYNSNVAYVQESAKNGS</sequence>
<dbReference type="EMBL" id="ML178846">
    <property type="protein sequence ID" value="TFK97632.1"/>
    <property type="molecule type" value="Genomic_DNA"/>
</dbReference>
<reference evidence="1 2" key="1">
    <citation type="journal article" date="2019" name="Nat. Ecol. Evol.">
        <title>Megaphylogeny resolves global patterns of mushroom evolution.</title>
        <authorList>
            <person name="Varga T."/>
            <person name="Krizsan K."/>
            <person name="Foldi C."/>
            <person name="Dima B."/>
            <person name="Sanchez-Garcia M."/>
            <person name="Sanchez-Ramirez S."/>
            <person name="Szollosi G.J."/>
            <person name="Szarkandi J.G."/>
            <person name="Papp V."/>
            <person name="Albert L."/>
            <person name="Andreopoulos W."/>
            <person name="Angelini C."/>
            <person name="Antonin V."/>
            <person name="Barry K.W."/>
            <person name="Bougher N.L."/>
            <person name="Buchanan P."/>
            <person name="Buyck B."/>
            <person name="Bense V."/>
            <person name="Catcheside P."/>
            <person name="Chovatia M."/>
            <person name="Cooper J."/>
            <person name="Damon W."/>
            <person name="Desjardin D."/>
            <person name="Finy P."/>
            <person name="Geml J."/>
            <person name="Haridas S."/>
            <person name="Hughes K."/>
            <person name="Justo A."/>
            <person name="Karasinski D."/>
            <person name="Kautmanova I."/>
            <person name="Kiss B."/>
            <person name="Kocsube S."/>
            <person name="Kotiranta H."/>
            <person name="LaButti K.M."/>
            <person name="Lechner B.E."/>
            <person name="Liimatainen K."/>
            <person name="Lipzen A."/>
            <person name="Lukacs Z."/>
            <person name="Mihaltcheva S."/>
            <person name="Morgado L.N."/>
            <person name="Niskanen T."/>
            <person name="Noordeloos M.E."/>
            <person name="Ohm R.A."/>
            <person name="Ortiz-Santana B."/>
            <person name="Ovrebo C."/>
            <person name="Racz N."/>
            <person name="Riley R."/>
            <person name="Savchenko A."/>
            <person name="Shiryaev A."/>
            <person name="Soop K."/>
            <person name="Spirin V."/>
            <person name="Szebenyi C."/>
            <person name="Tomsovsky M."/>
            <person name="Tulloss R.E."/>
            <person name="Uehling J."/>
            <person name="Grigoriev I.V."/>
            <person name="Vagvolgyi C."/>
            <person name="Papp T."/>
            <person name="Martin F.M."/>
            <person name="Miettinen O."/>
            <person name="Hibbett D.S."/>
            <person name="Nagy L.G."/>
        </authorList>
    </citation>
    <scope>NUCLEOTIDE SEQUENCE [LARGE SCALE GENOMIC DNA]</scope>
    <source>
        <strain evidence="1 2">CBS 309.79</strain>
    </source>
</reference>
<protein>
    <submittedName>
        <fullName evidence="1">Uncharacterized protein</fullName>
    </submittedName>
</protein>
<dbReference type="OrthoDB" id="5208229at2759"/>